<keyword evidence="2" id="KW-0378">Hydrolase</keyword>
<dbReference type="InterPro" id="IPR036514">
    <property type="entry name" value="SGNH_hydro_sf"/>
</dbReference>
<dbReference type="InterPro" id="IPR013830">
    <property type="entry name" value="SGNH_hydro"/>
</dbReference>
<dbReference type="EMBL" id="VLLG01000002">
    <property type="protein sequence ID" value="TWI92252.1"/>
    <property type="molecule type" value="Genomic_DNA"/>
</dbReference>
<dbReference type="PANTHER" id="PTHR30383:SF29">
    <property type="entry name" value="SGNH HYDROLASE-TYPE ESTERASE DOMAIN-CONTAINING PROTEIN"/>
    <property type="match status" value="1"/>
</dbReference>
<gene>
    <name evidence="2" type="ORF">LX66_1637</name>
</gene>
<dbReference type="PANTHER" id="PTHR30383">
    <property type="entry name" value="THIOESTERASE 1/PROTEASE 1/LYSOPHOSPHOLIPASE L1"/>
    <property type="match status" value="1"/>
</dbReference>
<comment type="caution">
    <text evidence="2">The sequence shown here is derived from an EMBL/GenBank/DDBJ whole genome shotgun (WGS) entry which is preliminary data.</text>
</comment>
<dbReference type="GO" id="GO:0016788">
    <property type="term" value="F:hydrolase activity, acting on ester bonds"/>
    <property type="evidence" value="ECO:0007669"/>
    <property type="project" value="UniProtKB-ARBA"/>
</dbReference>
<sequence>MNLSRRYTHIQGVIDRLSRKYLVYIGLLFATKAAAQGPQPAVPNAIQQDTALYGFFAQLEQADSTVVNVLHLGDSHIQAGFLPVATGEALQKEFGNAGRGWVFPYNLAGTNGPDDYRWHSTVRWKASRVIDRHKEAELGPGAIVITTTSASPAVSFSVRQTKGPGDEVHTAQLFYDAGNADCSVVVPGAQVMVTPGPFGGSATLGRATLEFPGTVQSFQARWDDRSSDPFRFYGAILRNGQSGILYHAIGINGAQYQHYMESANTLAAQLEVLQPQLIIISLGTNEAYAGLSAAAFTAQMDSVVSMIQAQRPEAAILLTTPPECMRTVRRPYRKKVNGRYRTYYRTRHYTNPAIAMVTREMVSYCRRKGLACWNFNALNKARADSFRSGWAPDHIHFNARGYQLQGKLLYEALHEAYQQYLEQKHGKDN</sequence>
<dbReference type="Proteomes" id="UP000316778">
    <property type="component" value="Unassembled WGS sequence"/>
</dbReference>
<dbReference type="SUPFAM" id="SSF52266">
    <property type="entry name" value="SGNH hydrolase"/>
    <property type="match status" value="1"/>
</dbReference>
<accession>A0A562TFF0</accession>
<evidence type="ECO:0000259" key="1">
    <source>
        <dbReference type="Pfam" id="PF13472"/>
    </source>
</evidence>
<dbReference type="InterPro" id="IPR051532">
    <property type="entry name" value="Ester_Hydrolysis_Enzymes"/>
</dbReference>
<evidence type="ECO:0000313" key="3">
    <source>
        <dbReference type="Proteomes" id="UP000316778"/>
    </source>
</evidence>
<dbReference type="AlphaFoldDB" id="A0A562TFF0"/>
<protein>
    <submittedName>
        <fullName evidence="2">GDSL-like lipase/acylhydrolase family protein</fullName>
    </submittedName>
</protein>
<dbReference type="Gene3D" id="3.40.50.1110">
    <property type="entry name" value="SGNH hydrolase"/>
    <property type="match status" value="1"/>
</dbReference>
<feature type="domain" description="SGNH hydrolase-type esterase" evidence="1">
    <location>
        <begin position="223"/>
        <end position="404"/>
    </location>
</feature>
<reference evidence="2 3" key="1">
    <citation type="journal article" date="2013" name="Stand. Genomic Sci.">
        <title>Genomic Encyclopedia of Type Strains, Phase I: The one thousand microbial genomes (KMG-I) project.</title>
        <authorList>
            <person name="Kyrpides N.C."/>
            <person name="Woyke T."/>
            <person name="Eisen J.A."/>
            <person name="Garrity G."/>
            <person name="Lilburn T.G."/>
            <person name="Beck B.J."/>
            <person name="Whitman W.B."/>
            <person name="Hugenholtz P."/>
            <person name="Klenk H.P."/>
        </authorList>
    </citation>
    <scope>NUCLEOTIDE SEQUENCE [LARGE SCALE GENOMIC DNA]</scope>
    <source>
        <strain evidence="2 3">DSM 13484</strain>
    </source>
</reference>
<organism evidence="2 3">
    <name type="scientific">Chitinophaga japonensis</name>
    <name type="common">Flexibacter japonensis</name>
    <dbReference type="NCBI Taxonomy" id="104662"/>
    <lineage>
        <taxon>Bacteria</taxon>
        <taxon>Pseudomonadati</taxon>
        <taxon>Bacteroidota</taxon>
        <taxon>Chitinophagia</taxon>
        <taxon>Chitinophagales</taxon>
        <taxon>Chitinophagaceae</taxon>
        <taxon>Chitinophaga</taxon>
    </lineage>
</organism>
<dbReference type="Pfam" id="PF13472">
    <property type="entry name" value="Lipase_GDSL_2"/>
    <property type="match status" value="1"/>
</dbReference>
<evidence type="ECO:0000313" key="2">
    <source>
        <dbReference type="EMBL" id="TWI92252.1"/>
    </source>
</evidence>
<name>A0A562TFF0_CHIJA</name>
<dbReference type="Gene3D" id="2.60.120.1360">
    <property type="match status" value="1"/>
</dbReference>
<keyword evidence="3" id="KW-1185">Reference proteome</keyword>
<proteinExistence type="predicted"/>